<dbReference type="Gene3D" id="3.40.1350.10">
    <property type="match status" value="1"/>
</dbReference>
<comment type="similarity">
    <text evidence="1 2">Belongs to the UPF0102 family.</text>
</comment>
<keyword evidence="4" id="KW-0255">Endonuclease</keyword>
<feature type="compositionally biased region" description="Basic and acidic residues" evidence="3">
    <location>
        <begin position="1"/>
        <end position="13"/>
    </location>
</feature>
<dbReference type="GO" id="GO:0004519">
    <property type="term" value="F:endonuclease activity"/>
    <property type="evidence" value="ECO:0007669"/>
    <property type="project" value="UniProtKB-KW"/>
</dbReference>
<keyword evidence="4" id="KW-0378">Hydrolase</keyword>
<dbReference type="InterPro" id="IPR011856">
    <property type="entry name" value="tRNA_endonuc-like_dom_sf"/>
</dbReference>
<dbReference type="Pfam" id="PF02021">
    <property type="entry name" value="UPF0102"/>
    <property type="match status" value="1"/>
</dbReference>
<sequence length="141" mass="15910">MVDLQRRPADADRQQQLSHVPTGRAVRGAAVEAAAQHHLREAGLRPVTTNARYRRGEIDLIMRDGEVVVFVEVRYRASARFGGGAASVDLRKRRKLVIAAQLFLQSHPWLAEQPCRFDVVEASGEPPQLNWLRDAFRLEDC</sequence>
<dbReference type="RefSeq" id="WP_226956618.1">
    <property type="nucleotide sequence ID" value="NZ_RCDC01000006.1"/>
</dbReference>
<name>A0A498CI54_9GAMM</name>
<dbReference type="AlphaFoldDB" id="A0A498CI54"/>
<evidence type="ECO:0000313" key="5">
    <source>
        <dbReference type="Proteomes" id="UP000274786"/>
    </source>
</evidence>
<proteinExistence type="inferred from homology"/>
<dbReference type="PANTHER" id="PTHR34039">
    <property type="entry name" value="UPF0102 PROTEIN YRAN"/>
    <property type="match status" value="1"/>
</dbReference>
<keyword evidence="4" id="KW-0540">Nuclease</keyword>
<dbReference type="NCBIfam" id="TIGR00252">
    <property type="entry name" value="YraN family protein"/>
    <property type="match status" value="1"/>
</dbReference>
<reference evidence="4 5" key="1">
    <citation type="submission" date="2018-10" db="EMBL/GenBank/DDBJ databases">
        <title>Comparative analysis of microorganisms from saline springs in Andes Mountain Range, Colombia.</title>
        <authorList>
            <person name="Rubin E."/>
        </authorList>
    </citation>
    <scope>NUCLEOTIDE SEQUENCE [LARGE SCALE GENOMIC DNA]</scope>
    <source>
        <strain evidence="4 5">USBA GBX 843</strain>
    </source>
</reference>
<dbReference type="SUPFAM" id="SSF52980">
    <property type="entry name" value="Restriction endonuclease-like"/>
    <property type="match status" value="1"/>
</dbReference>
<dbReference type="EMBL" id="RCDC01000006">
    <property type="protein sequence ID" value="RLK51988.1"/>
    <property type="molecule type" value="Genomic_DNA"/>
</dbReference>
<comment type="caution">
    <text evidence="4">The sequence shown here is derived from an EMBL/GenBank/DDBJ whole genome shotgun (WGS) entry which is preliminary data.</text>
</comment>
<dbReference type="NCBIfam" id="NF009150">
    <property type="entry name" value="PRK12497.1-3"/>
    <property type="match status" value="1"/>
</dbReference>
<dbReference type="GO" id="GO:0003676">
    <property type="term" value="F:nucleic acid binding"/>
    <property type="evidence" value="ECO:0007669"/>
    <property type="project" value="InterPro"/>
</dbReference>
<protein>
    <recommendedName>
        <fullName evidence="2">UPF0102 protein BCL79_3131</fullName>
    </recommendedName>
</protein>
<dbReference type="InterPro" id="IPR003509">
    <property type="entry name" value="UPF0102_YraN-like"/>
</dbReference>
<dbReference type="InterPro" id="IPR011335">
    <property type="entry name" value="Restrct_endonuc-II-like"/>
</dbReference>
<evidence type="ECO:0000256" key="3">
    <source>
        <dbReference type="SAM" id="MobiDB-lite"/>
    </source>
</evidence>
<feature type="region of interest" description="Disordered" evidence="3">
    <location>
        <begin position="1"/>
        <end position="24"/>
    </location>
</feature>
<evidence type="ECO:0000256" key="2">
    <source>
        <dbReference type="HAMAP-Rule" id="MF_00048"/>
    </source>
</evidence>
<evidence type="ECO:0000313" key="4">
    <source>
        <dbReference type="EMBL" id="RLK51988.1"/>
    </source>
</evidence>
<organism evidence="4 5">
    <name type="scientific">Stenotrophomonas rhizophila</name>
    <dbReference type="NCBI Taxonomy" id="216778"/>
    <lineage>
        <taxon>Bacteria</taxon>
        <taxon>Pseudomonadati</taxon>
        <taxon>Pseudomonadota</taxon>
        <taxon>Gammaproteobacteria</taxon>
        <taxon>Lysobacterales</taxon>
        <taxon>Lysobacteraceae</taxon>
        <taxon>Stenotrophomonas</taxon>
    </lineage>
</organism>
<dbReference type="Proteomes" id="UP000274786">
    <property type="component" value="Unassembled WGS sequence"/>
</dbReference>
<dbReference type="HAMAP" id="MF_00048">
    <property type="entry name" value="UPF0102"/>
    <property type="match status" value="1"/>
</dbReference>
<evidence type="ECO:0000256" key="1">
    <source>
        <dbReference type="ARBA" id="ARBA00006738"/>
    </source>
</evidence>
<dbReference type="PANTHER" id="PTHR34039:SF1">
    <property type="entry name" value="UPF0102 PROTEIN YRAN"/>
    <property type="match status" value="1"/>
</dbReference>
<accession>A0A498CI54</accession>
<gene>
    <name evidence="4" type="ORF">BCL79_3131</name>
</gene>